<sequence length="520" mass="57767">MANHCKDLPDECWELIFKRLLLRHPSHLESLSLSCKRFLSITNTLRTHFKITHPTLIGPLFNRFPRLNSLDFSTFRGDDLHGVIVDVATSELNLKSLNFSGTELPQESFKILGSHMKNLKVLTCSRLATLRDIDLFVIADAMPFLEDLKICYPENDLGSDTEIEEGDRIPGQVGVTDRGIEVLSLKVKGLRKIDVSGNNFLTDKSLSALSANCVCLTDIVVRNCSLITPKGIEFVMRNSPSLSRLSVQEIDFGRLDDYSICCARSISHLQIHHSVVSDEYLHSLANAVIISLDFCYNLTESTFFMLAKNCRLLKGVSIEVTNLGGGGDRVTNVVKNTQIKTVYLGNNPNLRDECLAKLASVCPSLEVLDVSSCRRITEKGIADFLKSSSKIRKLRINECGGIKSIGNGFELSEFEVLGASRSGINDDGLKVIGNRCGRLRKLNLDGCLGVTTVGLKEILTNCKRLRRLNVTGCLNVSMETVDLMVFSRPSLRKIILSRSYLPSESQRKLFLHHGCLVLSE</sequence>
<dbReference type="PANTHER" id="PTHR13318:SF106">
    <property type="entry name" value="F-BOX_LRR-REPEAT PROTEIN 2"/>
    <property type="match status" value="1"/>
</dbReference>
<dbReference type="PANTHER" id="PTHR13318">
    <property type="entry name" value="PARTNER OF PAIRED, ISOFORM B-RELATED"/>
    <property type="match status" value="1"/>
</dbReference>
<organism evidence="1 2">
    <name type="scientific">Rhododendron griersonianum</name>
    <dbReference type="NCBI Taxonomy" id="479676"/>
    <lineage>
        <taxon>Eukaryota</taxon>
        <taxon>Viridiplantae</taxon>
        <taxon>Streptophyta</taxon>
        <taxon>Embryophyta</taxon>
        <taxon>Tracheophyta</taxon>
        <taxon>Spermatophyta</taxon>
        <taxon>Magnoliopsida</taxon>
        <taxon>eudicotyledons</taxon>
        <taxon>Gunneridae</taxon>
        <taxon>Pentapetalae</taxon>
        <taxon>asterids</taxon>
        <taxon>Ericales</taxon>
        <taxon>Ericaceae</taxon>
        <taxon>Ericoideae</taxon>
        <taxon>Rhodoreae</taxon>
        <taxon>Rhododendron</taxon>
    </lineage>
</organism>
<dbReference type="Proteomes" id="UP000823749">
    <property type="component" value="Chromosome 6"/>
</dbReference>
<dbReference type="CDD" id="cd09917">
    <property type="entry name" value="F-box_SF"/>
    <property type="match status" value="1"/>
</dbReference>
<dbReference type="InterPro" id="IPR006553">
    <property type="entry name" value="Leu-rich_rpt_Cys-con_subtyp"/>
</dbReference>
<proteinExistence type="predicted"/>
<keyword evidence="2" id="KW-1185">Reference proteome</keyword>
<dbReference type="GO" id="GO:0031146">
    <property type="term" value="P:SCF-dependent proteasomal ubiquitin-dependent protein catabolic process"/>
    <property type="evidence" value="ECO:0007669"/>
    <property type="project" value="TreeGrafter"/>
</dbReference>
<evidence type="ECO:0000313" key="1">
    <source>
        <dbReference type="EMBL" id="KAG5545165.1"/>
    </source>
</evidence>
<dbReference type="SMART" id="SM00367">
    <property type="entry name" value="LRR_CC"/>
    <property type="match status" value="8"/>
</dbReference>
<gene>
    <name evidence="1" type="ORF">RHGRI_017593</name>
</gene>
<evidence type="ECO:0000313" key="2">
    <source>
        <dbReference type="Proteomes" id="UP000823749"/>
    </source>
</evidence>
<dbReference type="SUPFAM" id="SSF52047">
    <property type="entry name" value="RNI-like"/>
    <property type="match status" value="1"/>
</dbReference>
<reference evidence="1 2" key="1">
    <citation type="submission" date="2020-08" db="EMBL/GenBank/DDBJ databases">
        <title>Plant Genome Project.</title>
        <authorList>
            <person name="Zhang R.-G."/>
        </authorList>
    </citation>
    <scope>NUCLEOTIDE SEQUENCE [LARGE SCALE GENOMIC DNA]</scope>
    <source>
        <strain evidence="1">WSP0</strain>
        <tissue evidence="1">Leaf</tissue>
    </source>
</reference>
<dbReference type="GO" id="GO:0019005">
    <property type="term" value="C:SCF ubiquitin ligase complex"/>
    <property type="evidence" value="ECO:0007669"/>
    <property type="project" value="TreeGrafter"/>
</dbReference>
<dbReference type="Gene3D" id="3.80.10.10">
    <property type="entry name" value="Ribonuclease Inhibitor"/>
    <property type="match status" value="3"/>
</dbReference>
<dbReference type="EMBL" id="JACTNZ010000006">
    <property type="protein sequence ID" value="KAG5545165.1"/>
    <property type="molecule type" value="Genomic_DNA"/>
</dbReference>
<dbReference type="InterPro" id="IPR032675">
    <property type="entry name" value="LRR_dom_sf"/>
</dbReference>
<comment type="caution">
    <text evidence="1">The sequence shown here is derived from an EMBL/GenBank/DDBJ whole genome shotgun (WGS) entry which is preliminary data.</text>
</comment>
<accession>A0AAV6JYA8</accession>
<protein>
    <submittedName>
        <fullName evidence="1">Uncharacterized protein</fullName>
    </submittedName>
</protein>
<name>A0AAV6JYA8_9ERIC</name>
<dbReference type="AlphaFoldDB" id="A0AAV6JYA8"/>